<name>X1UJ20_9ZZZZ</name>
<sequence length="43" mass="4620">MIKLTKVTPLLLALVFTSSDSSRSLPVGIYSFSGPLATEYGMQ</sequence>
<organism evidence="1">
    <name type="scientific">marine sediment metagenome</name>
    <dbReference type="NCBI Taxonomy" id="412755"/>
    <lineage>
        <taxon>unclassified sequences</taxon>
        <taxon>metagenomes</taxon>
        <taxon>ecological metagenomes</taxon>
    </lineage>
</organism>
<dbReference type="EMBL" id="BARW01039022">
    <property type="protein sequence ID" value="GAJ17448.1"/>
    <property type="molecule type" value="Genomic_DNA"/>
</dbReference>
<proteinExistence type="predicted"/>
<evidence type="ECO:0000313" key="1">
    <source>
        <dbReference type="EMBL" id="GAJ17448.1"/>
    </source>
</evidence>
<comment type="caution">
    <text evidence="1">The sequence shown here is derived from an EMBL/GenBank/DDBJ whole genome shotgun (WGS) entry which is preliminary data.</text>
</comment>
<dbReference type="AlphaFoldDB" id="X1UJ20"/>
<gene>
    <name evidence="1" type="ORF">S12H4_59634</name>
</gene>
<protein>
    <submittedName>
        <fullName evidence="1">Uncharacterized protein</fullName>
    </submittedName>
</protein>
<reference evidence="1" key="1">
    <citation type="journal article" date="2014" name="Front. Microbiol.">
        <title>High frequency of phylogenetically diverse reductive dehalogenase-homologous genes in deep subseafloor sedimentary metagenomes.</title>
        <authorList>
            <person name="Kawai M."/>
            <person name="Futagami T."/>
            <person name="Toyoda A."/>
            <person name="Takaki Y."/>
            <person name="Nishi S."/>
            <person name="Hori S."/>
            <person name="Arai W."/>
            <person name="Tsubouchi T."/>
            <person name="Morono Y."/>
            <person name="Uchiyama I."/>
            <person name="Ito T."/>
            <person name="Fujiyama A."/>
            <person name="Inagaki F."/>
            <person name="Takami H."/>
        </authorList>
    </citation>
    <scope>NUCLEOTIDE SEQUENCE</scope>
    <source>
        <strain evidence="1">Expedition CK06-06</strain>
    </source>
</reference>
<accession>X1UJ20</accession>
<feature type="non-terminal residue" evidence="1">
    <location>
        <position position="43"/>
    </location>
</feature>